<dbReference type="InterPro" id="IPR036390">
    <property type="entry name" value="WH_DNA-bd_sf"/>
</dbReference>
<dbReference type="Gene3D" id="1.20.120.530">
    <property type="entry name" value="GntR ligand-binding domain-like"/>
    <property type="match status" value="1"/>
</dbReference>
<evidence type="ECO:0000256" key="2">
    <source>
        <dbReference type="ARBA" id="ARBA00023125"/>
    </source>
</evidence>
<dbReference type="STRING" id="46914.JP75_00695"/>
<feature type="domain" description="HTH gntR-type" evidence="4">
    <location>
        <begin position="13"/>
        <end position="81"/>
    </location>
</feature>
<comment type="caution">
    <text evidence="5">The sequence shown here is derived from an EMBL/GenBank/DDBJ whole genome shotgun (WGS) entry which is preliminary data.</text>
</comment>
<dbReference type="EMBL" id="JQGC01000001">
    <property type="protein sequence ID" value="KFL32707.1"/>
    <property type="molecule type" value="Genomic_DNA"/>
</dbReference>
<dbReference type="InterPro" id="IPR000524">
    <property type="entry name" value="Tscrpt_reg_HTH_GntR"/>
</dbReference>
<dbReference type="SMART" id="SM00895">
    <property type="entry name" value="FCD"/>
    <property type="match status" value="1"/>
</dbReference>
<dbReference type="PRINTS" id="PR00035">
    <property type="entry name" value="HTHGNTR"/>
</dbReference>
<protein>
    <submittedName>
        <fullName evidence="5">GntR family transcriptional regulator</fullName>
    </submittedName>
</protein>
<dbReference type="GO" id="GO:0003700">
    <property type="term" value="F:DNA-binding transcription factor activity"/>
    <property type="evidence" value="ECO:0007669"/>
    <property type="project" value="InterPro"/>
</dbReference>
<dbReference type="PROSITE" id="PS50949">
    <property type="entry name" value="HTH_GNTR"/>
    <property type="match status" value="1"/>
</dbReference>
<evidence type="ECO:0000259" key="4">
    <source>
        <dbReference type="PROSITE" id="PS50949"/>
    </source>
</evidence>
<dbReference type="Gene3D" id="1.10.10.10">
    <property type="entry name" value="Winged helix-like DNA-binding domain superfamily/Winged helix DNA-binding domain"/>
    <property type="match status" value="1"/>
</dbReference>
<dbReference type="Proteomes" id="UP000028981">
    <property type="component" value="Unassembled WGS sequence"/>
</dbReference>
<keyword evidence="6" id="KW-1185">Reference proteome</keyword>
<keyword evidence="1" id="KW-0805">Transcription regulation</keyword>
<sequence>MNGPAELASSESRMRRSTTAEEIKRLILLRGLHPGDPIPTETELCQELGVSRSSVREAIRNLATLDIVEVRHGTGTVVGQMSLAPLVETLVFRGVLSPGDDLAALRDVVDLRRSLDLALTDDVVKAHSGQVDEEIPRLVDQMLTSAENGKAFLYEDRQFHTRLLAPLKNQLAGQLVAAFWDIHTAVLPRLDLALPADLRQTAKAHSDMYAAARSGDRDAYRKAVVDHYQPLLRMLKSRSEGGRG</sequence>
<dbReference type="InterPro" id="IPR008920">
    <property type="entry name" value="TF_FadR/GntR_C"/>
</dbReference>
<dbReference type="GO" id="GO:0003677">
    <property type="term" value="F:DNA binding"/>
    <property type="evidence" value="ECO:0007669"/>
    <property type="project" value="UniProtKB-KW"/>
</dbReference>
<dbReference type="CDD" id="cd07377">
    <property type="entry name" value="WHTH_GntR"/>
    <property type="match status" value="1"/>
</dbReference>
<dbReference type="Pfam" id="PF00392">
    <property type="entry name" value="GntR"/>
    <property type="match status" value="1"/>
</dbReference>
<keyword evidence="2" id="KW-0238">DNA-binding</keyword>
<dbReference type="SMART" id="SM00345">
    <property type="entry name" value="HTH_GNTR"/>
    <property type="match status" value="1"/>
</dbReference>
<reference evidence="5 6" key="1">
    <citation type="submission" date="2014-08" db="EMBL/GenBank/DDBJ databases">
        <authorList>
            <person name="Hassan Y.I."/>
            <person name="Lepp D."/>
            <person name="Zhou T."/>
        </authorList>
    </citation>
    <scope>NUCLEOTIDE SEQUENCE [LARGE SCALE GENOMIC DNA]</scope>
    <source>
        <strain evidence="5 6">IFO13584</strain>
    </source>
</reference>
<proteinExistence type="predicted"/>
<dbReference type="SUPFAM" id="SSF48008">
    <property type="entry name" value="GntR ligand-binding domain-like"/>
    <property type="match status" value="1"/>
</dbReference>
<gene>
    <name evidence="5" type="ORF">JP75_00695</name>
</gene>
<evidence type="ECO:0000313" key="5">
    <source>
        <dbReference type="EMBL" id="KFL32707.1"/>
    </source>
</evidence>
<accession>A0A087M754</accession>
<evidence type="ECO:0000256" key="1">
    <source>
        <dbReference type="ARBA" id="ARBA00023015"/>
    </source>
</evidence>
<organism evidence="5 6">
    <name type="scientific">Devosia riboflavina</name>
    <dbReference type="NCBI Taxonomy" id="46914"/>
    <lineage>
        <taxon>Bacteria</taxon>
        <taxon>Pseudomonadati</taxon>
        <taxon>Pseudomonadota</taxon>
        <taxon>Alphaproteobacteria</taxon>
        <taxon>Hyphomicrobiales</taxon>
        <taxon>Devosiaceae</taxon>
        <taxon>Devosia</taxon>
    </lineage>
</organism>
<dbReference type="PANTHER" id="PTHR43537">
    <property type="entry name" value="TRANSCRIPTIONAL REGULATOR, GNTR FAMILY"/>
    <property type="match status" value="1"/>
</dbReference>
<dbReference type="AlphaFoldDB" id="A0A087M754"/>
<evidence type="ECO:0000256" key="3">
    <source>
        <dbReference type="ARBA" id="ARBA00023163"/>
    </source>
</evidence>
<evidence type="ECO:0000313" key="6">
    <source>
        <dbReference type="Proteomes" id="UP000028981"/>
    </source>
</evidence>
<name>A0A087M754_9HYPH</name>
<dbReference type="Pfam" id="PF07729">
    <property type="entry name" value="FCD"/>
    <property type="match status" value="1"/>
</dbReference>
<dbReference type="InterPro" id="IPR036388">
    <property type="entry name" value="WH-like_DNA-bd_sf"/>
</dbReference>
<dbReference type="RefSeq" id="WP_035077729.1">
    <property type="nucleotide sequence ID" value="NZ_JQGC01000001.1"/>
</dbReference>
<keyword evidence="3" id="KW-0804">Transcription</keyword>
<dbReference type="PANTHER" id="PTHR43537:SF5">
    <property type="entry name" value="UXU OPERON TRANSCRIPTIONAL REGULATOR"/>
    <property type="match status" value="1"/>
</dbReference>
<dbReference type="InterPro" id="IPR011711">
    <property type="entry name" value="GntR_C"/>
</dbReference>
<dbReference type="SUPFAM" id="SSF46785">
    <property type="entry name" value="Winged helix' DNA-binding domain"/>
    <property type="match status" value="1"/>
</dbReference>